<feature type="region of interest" description="Disordered" evidence="4">
    <location>
        <begin position="16"/>
        <end position="103"/>
    </location>
</feature>
<evidence type="ECO:0000313" key="7">
    <source>
        <dbReference type="Proteomes" id="UP000642180"/>
    </source>
</evidence>
<name>A0A8J3AP73_9BURK</name>
<feature type="compositionally biased region" description="Polar residues" evidence="4">
    <location>
        <begin position="69"/>
        <end position="82"/>
    </location>
</feature>
<feature type="compositionally biased region" description="Polar residues" evidence="4">
    <location>
        <begin position="16"/>
        <end position="28"/>
    </location>
</feature>
<gene>
    <name evidence="6" type="ORF">GCM10008066_03520</name>
</gene>
<dbReference type="InterPro" id="IPR052563">
    <property type="entry name" value="FliK"/>
</dbReference>
<feature type="compositionally biased region" description="Polar residues" evidence="4">
    <location>
        <begin position="351"/>
        <end position="369"/>
    </location>
</feature>
<dbReference type="CDD" id="cd17470">
    <property type="entry name" value="T3SS_Flik_C"/>
    <property type="match status" value="1"/>
</dbReference>
<feature type="region of interest" description="Disordered" evidence="4">
    <location>
        <begin position="338"/>
        <end position="372"/>
    </location>
</feature>
<feature type="compositionally biased region" description="Basic and acidic residues" evidence="4">
    <location>
        <begin position="52"/>
        <end position="68"/>
    </location>
</feature>
<dbReference type="AlphaFoldDB" id="A0A8J3AP73"/>
<dbReference type="InterPro" id="IPR021136">
    <property type="entry name" value="Flagellar_hook_control-like_C"/>
</dbReference>
<accession>A0A8J3AP73</accession>
<reference evidence="7" key="1">
    <citation type="journal article" date="2019" name="Int. J. Syst. Evol. Microbiol.">
        <title>The Global Catalogue of Microorganisms (GCM) 10K type strain sequencing project: providing services to taxonomists for standard genome sequencing and annotation.</title>
        <authorList>
            <consortium name="The Broad Institute Genomics Platform"/>
            <consortium name="The Broad Institute Genome Sequencing Center for Infectious Disease"/>
            <person name="Wu L."/>
            <person name="Ma J."/>
        </authorList>
    </citation>
    <scope>NUCLEOTIDE SEQUENCE [LARGE SCALE GENOMIC DNA]</scope>
    <source>
        <strain evidence="7">CCM 2767</strain>
    </source>
</reference>
<dbReference type="PANTHER" id="PTHR37533:SF2">
    <property type="entry name" value="FLAGELLAR HOOK-LENGTH CONTROL PROTEIN"/>
    <property type="match status" value="1"/>
</dbReference>
<evidence type="ECO:0000259" key="5">
    <source>
        <dbReference type="Pfam" id="PF02120"/>
    </source>
</evidence>
<evidence type="ECO:0000256" key="4">
    <source>
        <dbReference type="SAM" id="MobiDB-lite"/>
    </source>
</evidence>
<feature type="domain" description="Flagellar hook-length control protein-like C-terminal" evidence="5">
    <location>
        <begin position="267"/>
        <end position="349"/>
    </location>
</feature>
<keyword evidence="7" id="KW-1185">Reference proteome</keyword>
<protein>
    <submittedName>
        <fullName evidence="6">Flagellar hook-length control protein</fullName>
    </submittedName>
</protein>
<dbReference type="GO" id="GO:0044780">
    <property type="term" value="P:bacterial-type flagellum assembly"/>
    <property type="evidence" value="ECO:0007669"/>
    <property type="project" value="InterPro"/>
</dbReference>
<evidence type="ECO:0000256" key="2">
    <source>
        <dbReference type="ARBA" id="ARBA00009149"/>
    </source>
</evidence>
<organism evidence="6 7">
    <name type="scientific">Oxalicibacterium faecigallinarum</name>
    <dbReference type="NCBI Taxonomy" id="573741"/>
    <lineage>
        <taxon>Bacteria</taxon>
        <taxon>Pseudomonadati</taxon>
        <taxon>Pseudomonadota</taxon>
        <taxon>Betaproteobacteria</taxon>
        <taxon>Burkholderiales</taxon>
        <taxon>Oxalobacteraceae</taxon>
        <taxon>Oxalicibacterium</taxon>
    </lineage>
</organism>
<dbReference type="PANTHER" id="PTHR37533">
    <property type="entry name" value="FLAGELLAR HOOK-LENGTH CONTROL PROTEIN"/>
    <property type="match status" value="1"/>
</dbReference>
<evidence type="ECO:0000256" key="1">
    <source>
        <dbReference type="ARBA" id="ARBA00003944"/>
    </source>
</evidence>
<feature type="compositionally biased region" description="Low complexity" evidence="4">
    <location>
        <begin position="338"/>
        <end position="350"/>
    </location>
</feature>
<dbReference type="InterPro" id="IPR038610">
    <property type="entry name" value="FliK-like_C_sf"/>
</dbReference>
<dbReference type="RefSeq" id="WP_188379561.1">
    <property type="nucleotide sequence ID" value="NZ_BMDI01000001.1"/>
</dbReference>
<comment type="caution">
    <text evidence="6">The sequence shown here is derived from an EMBL/GenBank/DDBJ whole genome shotgun (WGS) entry which is preliminary data.</text>
</comment>
<dbReference type="Proteomes" id="UP000642180">
    <property type="component" value="Unassembled WGS sequence"/>
</dbReference>
<keyword evidence="6" id="KW-0966">Cell projection</keyword>
<evidence type="ECO:0000313" key="6">
    <source>
        <dbReference type="EMBL" id="GGI16350.1"/>
    </source>
</evidence>
<dbReference type="InterPro" id="IPR001635">
    <property type="entry name" value="Flag_hook_Flik"/>
</dbReference>
<keyword evidence="3" id="KW-1005">Bacterial flagellum biogenesis</keyword>
<dbReference type="Pfam" id="PF02120">
    <property type="entry name" value="Flg_hook"/>
    <property type="match status" value="1"/>
</dbReference>
<comment type="function">
    <text evidence="1">Controls the length of the flagellar hook.</text>
</comment>
<dbReference type="Gene3D" id="3.30.750.140">
    <property type="match status" value="1"/>
</dbReference>
<proteinExistence type="inferred from homology"/>
<keyword evidence="6" id="KW-0282">Flagellum</keyword>
<comment type="similarity">
    <text evidence="2">Belongs to the FliK family.</text>
</comment>
<dbReference type="PRINTS" id="PR01007">
    <property type="entry name" value="FLGHOOKFLIK"/>
</dbReference>
<evidence type="ECO:0000256" key="3">
    <source>
        <dbReference type="ARBA" id="ARBA00022795"/>
    </source>
</evidence>
<dbReference type="EMBL" id="BMDI01000001">
    <property type="protein sequence ID" value="GGI16350.1"/>
    <property type="molecule type" value="Genomic_DNA"/>
</dbReference>
<keyword evidence="6" id="KW-0969">Cilium</keyword>
<dbReference type="GO" id="GO:0009424">
    <property type="term" value="C:bacterial-type flagellum hook"/>
    <property type="evidence" value="ECO:0007669"/>
    <property type="project" value="InterPro"/>
</dbReference>
<sequence length="392" mass="40188">MNTQAISNVFSVLPNQASTAKPDSNATEAGSFGQVLSREMKDQGAPTSTNAARKDNQGSTGDKAKSDSTDTPQASGKDTTAVSDEDKTTATTSEPKVDESEVDPAAAAELAAFMAALTQANPAPAAANNAAGAADIAVDIGKQLATDTTDDTALELKTESTMPGATNTTTKEAAGKPEDFVAALDKAGKNMEAGAKAAVSPVKADIEKAIVQTAKAIDMPAAPTPQNISAASAAATLQQLNDLQNQQASNRLTPHVGTQGWDQALGQKVVWMVQGLQQTATLTLNPPDLGPMQVTVNVHNNQATANFTAPQPEVRHALEAAMPRLREMLNDAGIQLSESSVSAGSSNQQSNAFADSQQNGRGSRASSQVEAAPIVSQATVTTSGTGMVDTFA</sequence>